<reference evidence="2" key="1">
    <citation type="submission" date="2022-07" db="EMBL/GenBank/DDBJ databases">
        <title>Genome analysis of Parmales, a sister group of diatoms, reveals the evolutionary specialization of diatoms from phago-mixotrophs to photoautotrophs.</title>
        <authorList>
            <person name="Ban H."/>
            <person name="Sato S."/>
            <person name="Yoshikawa S."/>
            <person name="Kazumasa Y."/>
            <person name="Nakamura Y."/>
            <person name="Ichinomiya M."/>
            <person name="Saitoh K."/>
            <person name="Sato N."/>
            <person name="Blanc-Mathieu R."/>
            <person name="Endo H."/>
            <person name="Kuwata A."/>
            <person name="Ogata H."/>
        </authorList>
    </citation>
    <scope>NUCLEOTIDE SEQUENCE</scope>
</reference>
<feature type="compositionally biased region" description="Polar residues" evidence="1">
    <location>
        <begin position="15"/>
        <end position="27"/>
    </location>
</feature>
<accession>A0A9W7AJE5</accession>
<dbReference type="AlphaFoldDB" id="A0A9W7AJE5"/>
<feature type="region of interest" description="Disordered" evidence="1">
    <location>
        <begin position="153"/>
        <end position="190"/>
    </location>
</feature>
<dbReference type="Proteomes" id="UP001165082">
    <property type="component" value="Unassembled WGS sequence"/>
</dbReference>
<feature type="region of interest" description="Disordered" evidence="1">
    <location>
        <begin position="1"/>
        <end position="27"/>
    </location>
</feature>
<feature type="compositionally biased region" description="Low complexity" evidence="1">
    <location>
        <begin position="175"/>
        <end position="189"/>
    </location>
</feature>
<feature type="region of interest" description="Disordered" evidence="1">
    <location>
        <begin position="338"/>
        <end position="360"/>
    </location>
</feature>
<evidence type="ECO:0000313" key="2">
    <source>
        <dbReference type="EMBL" id="GMH72869.1"/>
    </source>
</evidence>
<name>A0A9W7AJE5_9STRA</name>
<sequence>MEPPPTPSMDRDASNVPSTPASPGATVESTVAASNTIDFTKSMLSKGNAHSSWIGGMSILCGLLSVQKGICIDASQLPEKLVVILNCNTRSAWQFLLFSGCLPGLLGVLFNCVGSVDELHFEKQSDGSINMTRIRRHCSKVVKDRAIKVQAVGNLDDHHNDGSDSGNGSPRGMGSNSNSDSPTNSNNNNKQLENLVVIDGATGAKIKEDHLLINGDKVIKSTFHTTSMDAEGDASTIIKAFCNLPLSYEEYSWVEENASSLLPDMSLMTKQELDLHKIQMLQLTLQRIQGLEEKQALGIVLTPQNLNMMGQRQGLSDQLACLKFNLSMADLNDIKRVPNDGSRGDIDLDDEEEDDKTDDAAADALVLNYDDGASSDEDE</sequence>
<proteinExistence type="predicted"/>
<dbReference type="OrthoDB" id="197867at2759"/>
<keyword evidence="3" id="KW-1185">Reference proteome</keyword>
<organism evidence="2 3">
    <name type="scientific">Triparma retinervis</name>
    <dbReference type="NCBI Taxonomy" id="2557542"/>
    <lineage>
        <taxon>Eukaryota</taxon>
        <taxon>Sar</taxon>
        <taxon>Stramenopiles</taxon>
        <taxon>Ochrophyta</taxon>
        <taxon>Bolidophyceae</taxon>
        <taxon>Parmales</taxon>
        <taxon>Triparmaceae</taxon>
        <taxon>Triparma</taxon>
    </lineage>
</organism>
<gene>
    <name evidence="2" type="ORF">TrRE_jg10971</name>
</gene>
<dbReference type="EMBL" id="BRXZ01002915">
    <property type="protein sequence ID" value="GMH72869.1"/>
    <property type="molecule type" value="Genomic_DNA"/>
</dbReference>
<protein>
    <submittedName>
        <fullName evidence="2">Uncharacterized protein</fullName>
    </submittedName>
</protein>
<evidence type="ECO:0000256" key="1">
    <source>
        <dbReference type="SAM" id="MobiDB-lite"/>
    </source>
</evidence>
<comment type="caution">
    <text evidence="2">The sequence shown here is derived from an EMBL/GenBank/DDBJ whole genome shotgun (WGS) entry which is preliminary data.</text>
</comment>
<feature type="compositionally biased region" description="Acidic residues" evidence="1">
    <location>
        <begin position="347"/>
        <end position="360"/>
    </location>
</feature>
<evidence type="ECO:0000313" key="3">
    <source>
        <dbReference type="Proteomes" id="UP001165082"/>
    </source>
</evidence>